<dbReference type="Gene3D" id="3.30.300.20">
    <property type="match status" value="1"/>
</dbReference>
<dbReference type="EMBL" id="FXAG01000002">
    <property type="protein sequence ID" value="SME99277.1"/>
    <property type="molecule type" value="Genomic_DNA"/>
</dbReference>
<dbReference type="AlphaFoldDB" id="A0A1Y6B914"/>
<organism evidence="1 2">
    <name type="scientific">Pseudogulbenkiania subflava DSM 22618</name>
    <dbReference type="NCBI Taxonomy" id="1123014"/>
    <lineage>
        <taxon>Bacteria</taxon>
        <taxon>Pseudomonadati</taxon>
        <taxon>Pseudomonadota</taxon>
        <taxon>Betaproteobacteria</taxon>
        <taxon>Neisseriales</taxon>
        <taxon>Chromobacteriaceae</taxon>
        <taxon>Pseudogulbenkiania</taxon>
    </lineage>
</organism>
<sequence>MAQYTAEVLWQRGEQDFLGNRYSRRHVLRFDGGVEVPGSSSPHVVPVPMSDASAVDPEEAFVSSLSSCHMLWFLSIAAKRKFCVDRYFDAAVGVMEKNVAGKMAMTVVTLRPEVTFSGERVPTRQELDAMHHEAHEECFIANSVKTEVRCEPVYGEL</sequence>
<dbReference type="InterPro" id="IPR015946">
    <property type="entry name" value="KH_dom-like_a/b"/>
</dbReference>
<dbReference type="Pfam" id="PF02566">
    <property type="entry name" value="OsmC"/>
    <property type="match status" value="1"/>
</dbReference>
<reference evidence="2" key="1">
    <citation type="submission" date="2017-04" db="EMBL/GenBank/DDBJ databases">
        <authorList>
            <person name="Varghese N."/>
            <person name="Submissions S."/>
        </authorList>
    </citation>
    <scope>NUCLEOTIDE SEQUENCE [LARGE SCALE GENOMIC DNA]</scope>
    <source>
        <strain evidence="2">DSM 22618</strain>
    </source>
</reference>
<dbReference type="InterPro" id="IPR052707">
    <property type="entry name" value="OsmC_Ohr_Peroxiredoxin"/>
</dbReference>
<dbReference type="PANTHER" id="PTHR42830:SF2">
    <property type="entry name" value="OSMC_OHR FAMILY PROTEIN"/>
    <property type="match status" value="1"/>
</dbReference>
<dbReference type="RefSeq" id="WP_085274960.1">
    <property type="nucleotide sequence ID" value="NZ_FXAG01000002.1"/>
</dbReference>
<protein>
    <submittedName>
        <fullName evidence="1">Organic hydroperoxide reductase OsmC/OhrA</fullName>
    </submittedName>
</protein>
<evidence type="ECO:0000313" key="2">
    <source>
        <dbReference type="Proteomes" id="UP000192920"/>
    </source>
</evidence>
<evidence type="ECO:0000313" key="1">
    <source>
        <dbReference type="EMBL" id="SME99277.1"/>
    </source>
</evidence>
<gene>
    <name evidence="1" type="ORF">SAMN02745746_00606</name>
</gene>
<dbReference type="InterPro" id="IPR036102">
    <property type="entry name" value="OsmC/Ohrsf"/>
</dbReference>
<keyword evidence="2" id="KW-1185">Reference proteome</keyword>
<dbReference type="PANTHER" id="PTHR42830">
    <property type="entry name" value="OSMOTICALLY INDUCIBLE FAMILY PROTEIN"/>
    <property type="match status" value="1"/>
</dbReference>
<name>A0A1Y6B914_9NEIS</name>
<dbReference type="SUPFAM" id="SSF82784">
    <property type="entry name" value="OsmC-like"/>
    <property type="match status" value="1"/>
</dbReference>
<dbReference type="STRING" id="1123014.SAMN02745746_00606"/>
<dbReference type="Proteomes" id="UP000192920">
    <property type="component" value="Unassembled WGS sequence"/>
</dbReference>
<dbReference type="InterPro" id="IPR003718">
    <property type="entry name" value="OsmC/Ohr_fam"/>
</dbReference>
<accession>A0A1Y6B914</accession>
<proteinExistence type="predicted"/>